<dbReference type="AlphaFoldDB" id="A0A6N0JHG6"/>
<dbReference type="InterPro" id="IPR011053">
    <property type="entry name" value="Single_hybrid_motif"/>
</dbReference>
<organism evidence="1 2">
    <name type="scientific">Achromobacter denitrificans</name>
    <name type="common">Alcaligenes denitrificans</name>
    <dbReference type="NCBI Taxonomy" id="32002"/>
    <lineage>
        <taxon>Bacteria</taxon>
        <taxon>Pseudomonadati</taxon>
        <taxon>Pseudomonadota</taxon>
        <taxon>Betaproteobacteria</taxon>
        <taxon>Burkholderiales</taxon>
        <taxon>Alcaligenaceae</taxon>
        <taxon>Achromobacter</taxon>
    </lineage>
</organism>
<dbReference type="Proteomes" id="UP000509782">
    <property type="component" value="Chromosome"/>
</dbReference>
<dbReference type="RefSeq" id="WP_131828730.1">
    <property type="nucleotide sequence ID" value="NZ_CADIJN010000007.1"/>
</dbReference>
<protein>
    <recommendedName>
        <fullName evidence="3">Acetyl-CoA carboxylase biotin carboxyl carrier protein subunit</fullName>
    </recommendedName>
</protein>
<dbReference type="SUPFAM" id="SSF51230">
    <property type="entry name" value="Single hybrid motif"/>
    <property type="match status" value="1"/>
</dbReference>
<dbReference type="Gene3D" id="2.40.50.100">
    <property type="match status" value="1"/>
</dbReference>
<evidence type="ECO:0000313" key="2">
    <source>
        <dbReference type="Proteomes" id="UP000509782"/>
    </source>
</evidence>
<sequence>MMQIEEVETLILGLRASGIDACEVRQPGGERLLLRLGGEVASSDTAQAPLAPRGRTLVSDGMGIYRSRHPFLDRAAEAISLGSQVAQADVVGFLQVGEGLRALYSADAGTVAEILVGDGELVGYGQALFRLE</sequence>
<evidence type="ECO:0000313" key="1">
    <source>
        <dbReference type="EMBL" id="QKQ46186.1"/>
    </source>
</evidence>
<accession>A0A6N0JHG6</accession>
<name>A0A6N0JHG6_ACHDE</name>
<proteinExistence type="predicted"/>
<evidence type="ECO:0008006" key="3">
    <source>
        <dbReference type="Google" id="ProtNLM"/>
    </source>
</evidence>
<gene>
    <name evidence="1" type="ORF">FOC81_05590</name>
</gene>
<reference evidence="1 2" key="1">
    <citation type="submission" date="2020-05" db="EMBL/GenBank/DDBJ databases">
        <title>FDA dAtabase for Regulatory Grade micrObial Sequences (FDA-ARGOS): Supporting development and validation of Infectious Disease Dx tests.</title>
        <authorList>
            <person name="Sproer C."/>
            <person name="Gronow S."/>
            <person name="Severitt S."/>
            <person name="Schroder I."/>
            <person name="Tallon L."/>
            <person name="Sadzewicz L."/>
            <person name="Zhao X."/>
            <person name="Vavikolanu K."/>
            <person name="Mehta A."/>
            <person name="Aluvathingal J."/>
            <person name="Nadendla S."/>
            <person name="Myers T."/>
            <person name="Yan Y."/>
            <person name="Sichtig H."/>
        </authorList>
    </citation>
    <scope>NUCLEOTIDE SEQUENCE [LARGE SCALE GENOMIC DNA]</scope>
    <source>
        <strain evidence="1 2">FDAARGOS_787</strain>
    </source>
</reference>
<dbReference type="EMBL" id="CP054569">
    <property type="protein sequence ID" value="QKQ46186.1"/>
    <property type="molecule type" value="Genomic_DNA"/>
</dbReference>